<keyword evidence="3" id="KW-1185">Reference proteome</keyword>
<feature type="coiled-coil region" evidence="1">
    <location>
        <begin position="6"/>
        <end position="61"/>
    </location>
</feature>
<comment type="caution">
    <text evidence="2">The sequence shown here is derived from an EMBL/GenBank/DDBJ whole genome shotgun (WGS) entry which is preliminary data.</text>
</comment>
<evidence type="ECO:0000313" key="2">
    <source>
        <dbReference type="EMBL" id="MFH4981270.1"/>
    </source>
</evidence>
<dbReference type="AlphaFoldDB" id="A0ABD6EYE0"/>
<organism evidence="2 3">
    <name type="scientific">Gnathostoma spinigerum</name>
    <dbReference type="NCBI Taxonomy" id="75299"/>
    <lineage>
        <taxon>Eukaryota</taxon>
        <taxon>Metazoa</taxon>
        <taxon>Ecdysozoa</taxon>
        <taxon>Nematoda</taxon>
        <taxon>Chromadorea</taxon>
        <taxon>Rhabditida</taxon>
        <taxon>Spirurina</taxon>
        <taxon>Gnathostomatomorpha</taxon>
        <taxon>Gnathostomatoidea</taxon>
        <taxon>Gnathostomatidae</taxon>
        <taxon>Gnathostoma</taxon>
    </lineage>
</organism>
<name>A0ABD6EYE0_9BILA</name>
<keyword evidence="1" id="KW-0175">Coiled coil</keyword>
<gene>
    <name evidence="2" type="ORF">AB6A40_007979</name>
</gene>
<proteinExistence type="predicted"/>
<evidence type="ECO:0000256" key="1">
    <source>
        <dbReference type="SAM" id="Coils"/>
    </source>
</evidence>
<accession>A0ABD6EYE0</accession>
<dbReference type="EMBL" id="JBGFUD010006899">
    <property type="protein sequence ID" value="MFH4981270.1"/>
    <property type="molecule type" value="Genomic_DNA"/>
</dbReference>
<evidence type="ECO:0000313" key="3">
    <source>
        <dbReference type="Proteomes" id="UP001608902"/>
    </source>
</evidence>
<dbReference type="Proteomes" id="UP001608902">
    <property type="component" value="Unassembled WGS sequence"/>
</dbReference>
<reference evidence="2 3" key="1">
    <citation type="submission" date="2024-08" db="EMBL/GenBank/DDBJ databases">
        <title>Gnathostoma spinigerum genome.</title>
        <authorList>
            <person name="Gonzalez-Bertolin B."/>
            <person name="Monzon S."/>
            <person name="Zaballos A."/>
            <person name="Jimenez P."/>
            <person name="Dekumyoy P."/>
            <person name="Varona S."/>
            <person name="Cuesta I."/>
            <person name="Sumanam S."/>
            <person name="Adisakwattana P."/>
            <person name="Gasser R.B."/>
            <person name="Hernandez-Gonzalez A."/>
            <person name="Young N.D."/>
            <person name="Perteguer M.J."/>
        </authorList>
    </citation>
    <scope>NUCLEOTIDE SEQUENCE [LARGE SCALE GENOMIC DNA]</scope>
    <source>
        <strain evidence="2">AL3</strain>
        <tissue evidence="2">Liver</tissue>
    </source>
</reference>
<protein>
    <submittedName>
        <fullName evidence="2">Uncharacterized protein</fullName>
    </submittedName>
</protein>
<sequence>MSDNETEALRVELRELKDEKENTLTMIRQMMERYHSKEAKIVELTDENQQKTAELMKMKSVIEQRDSMLETYFEENDSLSKQLKVRNDEIKALIARNECQAKSLQLQIEEKANILTENERKPNERINELLKDIDELEKVREIWATSL</sequence>